<dbReference type="EMBL" id="AACCXK010000003">
    <property type="protein sequence ID" value="EAK0452494.1"/>
    <property type="molecule type" value="Genomic_DNA"/>
</dbReference>
<reference evidence="1 6" key="1">
    <citation type="submission" date="2018-05" db="EMBL/GenBank/DDBJ databases">
        <authorList>
            <consortium name="PulseNet: The National Subtyping Network for Foodborne Disease Surveillance"/>
            <person name="Tarr C.L."/>
            <person name="Trees E."/>
            <person name="Katz L.S."/>
            <person name="Carleton-Romer H.A."/>
            <person name="Stroika S."/>
            <person name="Kucerova Z."/>
            <person name="Roache K.F."/>
            <person name="Sabol A.L."/>
            <person name="Besser J."/>
            <person name="Gerner-Smidt P."/>
        </authorList>
    </citation>
    <scope>NUCLEOTIDE SEQUENCE [LARGE SCALE GENOMIC DNA]</scope>
    <source>
        <strain evidence="3">2014D-0197</strain>
        <strain evidence="1 6">2016D-0221</strain>
        <strain evidence="4">D4313</strain>
        <strain evidence="2 5">PNUSAC001503</strain>
    </source>
</reference>
<evidence type="ECO:0000313" key="1">
    <source>
        <dbReference type="EMBL" id="EAI5408678.1"/>
    </source>
</evidence>
<organism evidence="1 6">
    <name type="scientific">Campylobacter fetus</name>
    <dbReference type="NCBI Taxonomy" id="196"/>
    <lineage>
        <taxon>Bacteria</taxon>
        <taxon>Pseudomonadati</taxon>
        <taxon>Campylobacterota</taxon>
        <taxon>Epsilonproteobacteria</taxon>
        <taxon>Campylobacterales</taxon>
        <taxon>Campylobacteraceae</taxon>
        <taxon>Campylobacter</taxon>
    </lineage>
</organism>
<dbReference type="EMBL" id="AABQDW010000018">
    <property type="protein sequence ID" value="EAI5408678.1"/>
    <property type="molecule type" value="Genomic_DNA"/>
</dbReference>
<dbReference type="EMBL" id="AABTCC010000001">
    <property type="protein sequence ID" value="EAI8858318.1"/>
    <property type="molecule type" value="Genomic_DNA"/>
</dbReference>
<dbReference type="AlphaFoldDB" id="A0A5L4IJM6"/>
<gene>
    <name evidence="3" type="ORF">AAH17_02295</name>
    <name evidence="4" type="ORF">AAH24_05250</name>
    <name evidence="1" type="ORF">BVH53_08235</name>
    <name evidence="2" type="ORF">CX802_00450</name>
</gene>
<evidence type="ECO:0000313" key="4">
    <source>
        <dbReference type="EMBL" id="EAK0468771.1"/>
    </source>
</evidence>
<evidence type="ECO:0000313" key="6">
    <source>
        <dbReference type="Proteomes" id="UP000557842"/>
    </source>
</evidence>
<dbReference type="EMBL" id="AACCXM010000003">
    <property type="protein sequence ID" value="EAK0468771.1"/>
    <property type="molecule type" value="Genomic_DNA"/>
</dbReference>
<evidence type="ECO:0000313" key="3">
    <source>
        <dbReference type="EMBL" id="EAK0452494.1"/>
    </source>
</evidence>
<dbReference type="Proteomes" id="UP000535509">
    <property type="component" value="Unassembled WGS sequence"/>
</dbReference>
<comment type="caution">
    <text evidence="1">The sequence shown here is derived from an EMBL/GenBank/DDBJ whole genome shotgun (WGS) entry which is preliminary data.</text>
</comment>
<keyword evidence="5" id="KW-1185">Reference proteome</keyword>
<dbReference type="Proteomes" id="UP000557842">
    <property type="component" value="Unassembled WGS sequence"/>
</dbReference>
<name>A0A5L4IJM6_CAMFE</name>
<dbReference type="RefSeq" id="WP_002848039.1">
    <property type="nucleotide sequence ID" value="NZ_AABUZP020000066.1"/>
</dbReference>
<sequence>MNSKNYKDLGIKLFKASKFDEAKSYFSLAYEDKSSEELLALIDLCEVAKSSGQEALSLFEIYINTAKDNQQDNINEIINILQSGNMQNLKELDYENAITYADFKNLLKGKDFKDIFQSVMFSTKIIIADKEDLLEFVTKLIDNGYDEMGLNYLESSAVMFAGDIRIEQMLNKLRNKNENLVK</sequence>
<evidence type="ECO:0000313" key="5">
    <source>
        <dbReference type="Proteomes" id="UP000535509"/>
    </source>
</evidence>
<protein>
    <recommendedName>
        <fullName evidence="7">Histidine kinase</fullName>
    </recommendedName>
</protein>
<evidence type="ECO:0008006" key="7">
    <source>
        <dbReference type="Google" id="ProtNLM"/>
    </source>
</evidence>
<dbReference type="OMA" id="DIMFSTK"/>
<accession>A0A5L4IJM6</accession>
<dbReference type="GeneID" id="61063906"/>
<evidence type="ECO:0000313" key="2">
    <source>
        <dbReference type="EMBL" id="EAI8858318.1"/>
    </source>
</evidence>
<proteinExistence type="predicted"/>